<sequence>MTTDRRTALRRRYLNLGLGELAACLTFAVVAGVMIAPRLESAGDAAALWSALLPLLVVLLQAGTYWLLARSWVERAAMPTSLAAVYRAFRLLDVLLLAGGLVGVVIWWPENIAVAVLTVAVWAFGVVEYLNYFVVRLAYPAARWSTSVRRGQTPRLVLDLRNSA</sequence>
<dbReference type="Proteomes" id="UP000092582">
    <property type="component" value="Chromosome 1"/>
</dbReference>
<evidence type="ECO:0000313" key="3">
    <source>
        <dbReference type="Proteomes" id="UP000092582"/>
    </source>
</evidence>
<dbReference type="PATRIC" id="fig|670052.7.peg.3516"/>
<dbReference type="AlphaFoldDB" id="A0A1B1BP19"/>
<keyword evidence="1" id="KW-0472">Membrane</keyword>
<evidence type="ECO:0000256" key="1">
    <source>
        <dbReference type="SAM" id="Phobius"/>
    </source>
</evidence>
<reference evidence="2 3" key="1">
    <citation type="submission" date="2016-06" db="EMBL/GenBank/DDBJ databases">
        <title>Genome sequencing of Cryobacterium arcticum PAMC 27867.</title>
        <authorList>
            <person name="Lee J."/>
            <person name="Kim O.-S."/>
        </authorList>
    </citation>
    <scope>NUCLEOTIDE SEQUENCE [LARGE SCALE GENOMIC DNA]</scope>
    <source>
        <strain evidence="2 3">PAMC 27867</strain>
    </source>
</reference>
<name>A0A1B1BP19_9MICO</name>
<dbReference type="RefSeq" id="WP_066598284.1">
    <property type="nucleotide sequence ID" value="NZ_CP016282.1"/>
</dbReference>
<keyword evidence="3" id="KW-1185">Reference proteome</keyword>
<keyword evidence="1" id="KW-1133">Transmembrane helix</keyword>
<dbReference type="EMBL" id="CP016282">
    <property type="protein sequence ID" value="ANP74344.1"/>
    <property type="molecule type" value="Genomic_DNA"/>
</dbReference>
<dbReference type="KEGG" id="cart:PA27867_3417"/>
<feature type="transmembrane region" description="Helical" evidence="1">
    <location>
        <begin position="114"/>
        <end position="135"/>
    </location>
</feature>
<feature type="transmembrane region" description="Helical" evidence="1">
    <location>
        <begin position="47"/>
        <end position="68"/>
    </location>
</feature>
<evidence type="ECO:0000313" key="2">
    <source>
        <dbReference type="EMBL" id="ANP74344.1"/>
    </source>
</evidence>
<feature type="transmembrane region" description="Helical" evidence="1">
    <location>
        <begin position="12"/>
        <end position="35"/>
    </location>
</feature>
<protein>
    <submittedName>
        <fullName evidence="2">Uncharacterized protein</fullName>
    </submittedName>
</protein>
<accession>A0A1B1BP19</accession>
<keyword evidence="1" id="KW-0812">Transmembrane</keyword>
<proteinExistence type="predicted"/>
<feature type="transmembrane region" description="Helical" evidence="1">
    <location>
        <begin position="89"/>
        <end position="108"/>
    </location>
</feature>
<organism evidence="2 3">
    <name type="scientific">Cryobacterium arcticum</name>
    <dbReference type="NCBI Taxonomy" id="670052"/>
    <lineage>
        <taxon>Bacteria</taxon>
        <taxon>Bacillati</taxon>
        <taxon>Actinomycetota</taxon>
        <taxon>Actinomycetes</taxon>
        <taxon>Micrococcales</taxon>
        <taxon>Microbacteriaceae</taxon>
        <taxon>Cryobacterium</taxon>
    </lineage>
</organism>
<dbReference type="OrthoDB" id="3729710at2"/>
<dbReference type="STRING" id="670052.PA27867_3417"/>
<gene>
    <name evidence="2" type="ORF">PA27867_3417</name>
</gene>